<gene>
    <name evidence="1" type="ORF">CPT75_18435</name>
</gene>
<name>A0A317G841_BUTFI</name>
<reference evidence="1 2" key="1">
    <citation type="submission" date="2017-09" db="EMBL/GenBank/DDBJ databases">
        <title>High-quality draft genome sequence of Butyrivibrio fibrisolvens INBov1, isolated from cow rumen.</title>
        <authorList>
            <person name="Rodriguez Hernaez J."/>
            <person name="Rivarola M."/>
            <person name="Paniego N."/>
            <person name="Cravero S."/>
            <person name="Ceron Cucchi M."/>
            <person name="Martinez M.C."/>
        </authorList>
    </citation>
    <scope>NUCLEOTIDE SEQUENCE [LARGE SCALE GENOMIC DNA]</scope>
    <source>
        <strain evidence="1 2">INBov1</strain>
    </source>
</reference>
<dbReference type="AlphaFoldDB" id="A0A317G841"/>
<organism evidence="1 2">
    <name type="scientific">Butyrivibrio fibrisolvens</name>
    <dbReference type="NCBI Taxonomy" id="831"/>
    <lineage>
        <taxon>Bacteria</taxon>
        <taxon>Bacillati</taxon>
        <taxon>Bacillota</taxon>
        <taxon>Clostridia</taxon>
        <taxon>Lachnospirales</taxon>
        <taxon>Lachnospiraceae</taxon>
        <taxon>Butyrivibrio</taxon>
    </lineage>
</organism>
<protein>
    <submittedName>
        <fullName evidence="1">Uncharacterized protein</fullName>
    </submittedName>
</protein>
<accession>A0A317G841</accession>
<dbReference type="Proteomes" id="UP000245488">
    <property type="component" value="Chromosome"/>
</dbReference>
<sequence>MKIKFNYKDLYYQNLSTCKAQPLAEAIAWAVNKVFSHSIERVITFKSVIDAALYSAWGPHV</sequence>
<proteinExistence type="predicted"/>
<dbReference type="EMBL" id="NXNG01000001">
    <property type="protein sequence ID" value="PWT28953.1"/>
    <property type="molecule type" value="Genomic_DNA"/>
</dbReference>
<keyword evidence="2" id="KW-1185">Reference proteome</keyword>
<evidence type="ECO:0000313" key="2">
    <source>
        <dbReference type="Proteomes" id="UP000245488"/>
    </source>
</evidence>
<evidence type="ECO:0000313" key="1">
    <source>
        <dbReference type="EMBL" id="PWT28953.1"/>
    </source>
</evidence>
<comment type="caution">
    <text evidence="1">The sequence shown here is derived from an EMBL/GenBank/DDBJ whole genome shotgun (WGS) entry which is preliminary data.</text>
</comment>